<dbReference type="AlphaFoldDB" id="A0A5Q4VE65"/>
<dbReference type="Proteomes" id="UP000321899">
    <property type="component" value="Unassembled WGS sequence"/>
</dbReference>
<protein>
    <submittedName>
        <fullName evidence="1">Uncharacterized protein</fullName>
    </submittedName>
</protein>
<evidence type="ECO:0000313" key="1">
    <source>
        <dbReference type="EMBL" id="TYT75984.1"/>
    </source>
</evidence>
<dbReference type="EMBL" id="VDMB01000001">
    <property type="protein sequence ID" value="TYT75984.1"/>
    <property type="molecule type" value="Genomic_DNA"/>
</dbReference>
<organism evidence="1 2">
    <name type="scientific">Desulfobotulus mexicanus</name>
    <dbReference type="NCBI Taxonomy" id="2586642"/>
    <lineage>
        <taxon>Bacteria</taxon>
        <taxon>Pseudomonadati</taxon>
        <taxon>Thermodesulfobacteriota</taxon>
        <taxon>Desulfobacteria</taxon>
        <taxon>Desulfobacterales</taxon>
        <taxon>Desulfobacteraceae</taxon>
        <taxon>Desulfobotulus</taxon>
    </lineage>
</organism>
<comment type="caution">
    <text evidence="1">The sequence shown here is derived from an EMBL/GenBank/DDBJ whole genome shotgun (WGS) entry which is preliminary data.</text>
</comment>
<evidence type="ECO:0000313" key="2">
    <source>
        <dbReference type="Proteomes" id="UP000321899"/>
    </source>
</evidence>
<accession>A0A5Q4VE65</accession>
<sequence>MPTKMVESQQRSCLSAISREMQVQESSEISTRITQQGDSVSRRVAAEVHLKNGRQMQRARRTHHALLNGIHYVAMEVDIRPDADILAGRMRSIWISEGLSMPAHLCFDGLKALTSGPLAVRLISLLSSPHGEGERVLPLSLERKDGLWILSLCRESLPLAEVRGLFDFSVYGSGRSRLFMEAPSGKRLSNRLRHGEQVVFRMDGLPSSGWFSLFNLYPDGRVSVMEDNLAAGPGSLRVPEQAWDFFTNAILEQGVAQLDTYIAVFTREPLELVRFRRLGDVEGLVSGEGSYGAHSLTAAGISLCQFPLPVLRILHPCCDLRCPPGQG</sequence>
<gene>
    <name evidence="1" type="ORF">FIM25_00040</name>
</gene>
<reference evidence="1 2" key="1">
    <citation type="submission" date="2019-06" db="EMBL/GenBank/DDBJ databases">
        <title>Desulfobotulus mexicanus sp. nov., a novel sulfate-reducing bacterium isolated from the sediment of an alkaline crater lake in Mexico.</title>
        <authorList>
            <person name="Hirschler-Rea A."/>
        </authorList>
    </citation>
    <scope>NUCLEOTIDE SEQUENCE [LARGE SCALE GENOMIC DNA]</scope>
    <source>
        <strain evidence="1 2">PAR22N</strain>
    </source>
</reference>
<proteinExistence type="predicted"/>
<dbReference type="RefSeq" id="WP_139444892.1">
    <property type="nucleotide sequence ID" value="NZ_VDMB01000001.1"/>
</dbReference>
<dbReference type="OrthoDB" id="5603731at2"/>
<name>A0A5Q4VE65_9BACT</name>
<keyword evidence="2" id="KW-1185">Reference proteome</keyword>